<reference evidence="1 2" key="2">
    <citation type="submission" date="2013-11" db="EMBL/GenBank/DDBJ databases">
        <title>The Genome Sequence of Phytophthora parasitica INRA-310.</title>
        <authorList>
            <consortium name="The Broad Institute Genomics Platform"/>
            <person name="Russ C."/>
            <person name="Tyler B."/>
            <person name="Panabieres F."/>
            <person name="Shan W."/>
            <person name="Tripathy S."/>
            <person name="Grunwald N."/>
            <person name="Machado M."/>
            <person name="Johnson C.S."/>
            <person name="Arredondo F."/>
            <person name="Hong C."/>
            <person name="Coffey M."/>
            <person name="Young S.K."/>
            <person name="Zeng Q."/>
            <person name="Gargeya S."/>
            <person name="Fitzgerald M."/>
            <person name="Abouelleil A."/>
            <person name="Alvarado L."/>
            <person name="Chapman S.B."/>
            <person name="Gainer-Dewar J."/>
            <person name="Goldberg J."/>
            <person name="Griggs A."/>
            <person name="Gujja S."/>
            <person name="Hansen M."/>
            <person name="Howarth C."/>
            <person name="Imamovic A."/>
            <person name="Ireland A."/>
            <person name="Larimer J."/>
            <person name="McCowan C."/>
            <person name="Murphy C."/>
            <person name="Pearson M."/>
            <person name="Poon T.W."/>
            <person name="Priest M."/>
            <person name="Roberts A."/>
            <person name="Saif S."/>
            <person name="Shea T."/>
            <person name="Sykes S."/>
            <person name="Wortman J."/>
            <person name="Nusbaum C."/>
            <person name="Birren B."/>
        </authorList>
    </citation>
    <scope>NUCLEOTIDE SEQUENCE [LARGE SCALE GENOMIC DNA]</scope>
    <source>
        <strain evidence="1 2">INRA-310</strain>
    </source>
</reference>
<name>W2QEV0_PHYN3</name>
<dbReference type="EMBL" id="KI669578">
    <property type="protein sequence ID" value="ETN11697.1"/>
    <property type="molecule type" value="Genomic_DNA"/>
</dbReference>
<sequence length="147" mass="16445">MLCCSLMLEPPSTAHGTGMKLRSRMKIAQFDSICWGYVGETVPSFRDLYLQSHAPTIYHDPIKVAVLAVELLQTLWSDEFGGHFDTHLSDQMESAVGISTAYVVSDEENIVMITLGNSNVKEGTANTASLEGVMVPEWYHHEHQWMK</sequence>
<evidence type="ECO:0000313" key="1">
    <source>
        <dbReference type="EMBL" id="ETN11697.1"/>
    </source>
</evidence>
<dbReference type="AlphaFoldDB" id="W2QEV0"/>
<reference evidence="2" key="1">
    <citation type="submission" date="2011-12" db="EMBL/GenBank/DDBJ databases">
        <authorList>
            <consortium name="The Broad Institute Genome Sequencing Platform"/>
            <person name="Russ C."/>
            <person name="Tyler B."/>
            <person name="Panabieres F."/>
            <person name="Shan W."/>
            <person name="Tripathy S."/>
            <person name="Grunwald N."/>
            <person name="Machado M."/>
            <person name="Young S.K."/>
            <person name="Zeng Q."/>
            <person name="Gargeya S."/>
            <person name="Fitzgerald M."/>
            <person name="Haas B."/>
            <person name="Abouelleil A."/>
            <person name="Alvarado L."/>
            <person name="Arachchi H.M."/>
            <person name="Berlin A."/>
            <person name="Chapman S.B."/>
            <person name="Gearin G."/>
            <person name="Goldberg J."/>
            <person name="Griggs A."/>
            <person name="Gujja S."/>
            <person name="Hansen M."/>
            <person name="Heiman D."/>
            <person name="Howarth C."/>
            <person name="Larimer J."/>
            <person name="Lui A."/>
            <person name="MacDonald P.J.P."/>
            <person name="McCowen C."/>
            <person name="Montmayeur A."/>
            <person name="Murphy C."/>
            <person name="Neiman D."/>
            <person name="Pearson M."/>
            <person name="Priest M."/>
            <person name="Roberts A."/>
            <person name="Saif S."/>
            <person name="Shea T."/>
            <person name="Sisk P."/>
            <person name="Stolte C."/>
            <person name="Sykes S."/>
            <person name="Wortman J."/>
            <person name="Nusbaum C."/>
            <person name="Birren B."/>
        </authorList>
    </citation>
    <scope>NUCLEOTIDE SEQUENCE [LARGE SCALE GENOMIC DNA]</scope>
    <source>
        <strain evidence="2">INRA-310</strain>
    </source>
</reference>
<evidence type="ECO:0000313" key="2">
    <source>
        <dbReference type="Proteomes" id="UP000018817"/>
    </source>
</evidence>
<organism evidence="1 2">
    <name type="scientific">Phytophthora nicotianae (strain INRA-310)</name>
    <name type="common">Phytophthora parasitica</name>
    <dbReference type="NCBI Taxonomy" id="761204"/>
    <lineage>
        <taxon>Eukaryota</taxon>
        <taxon>Sar</taxon>
        <taxon>Stramenopiles</taxon>
        <taxon>Oomycota</taxon>
        <taxon>Peronosporomycetes</taxon>
        <taxon>Peronosporales</taxon>
        <taxon>Peronosporaceae</taxon>
        <taxon>Phytophthora</taxon>
    </lineage>
</organism>
<dbReference type="Proteomes" id="UP000018817">
    <property type="component" value="Unassembled WGS sequence"/>
</dbReference>
<gene>
    <name evidence="1" type="ORF">PPTG_22523</name>
</gene>
<protein>
    <submittedName>
        <fullName evidence="1">Uncharacterized protein</fullName>
    </submittedName>
</protein>
<accession>W2QEV0</accession>
<dbReference type="VEuPathDB" id="FungiDB:PPTG_22523"/>
<dbReference type="RefSeq" id="XP_008903014.1">
    <property type="nucleotide sequence ID" value="XM_008904766.1"/>
</dbReference>
<dbReference type="GeneID" id="20191122"/>
<proteinExistence type="predicted"/>